<gene>
    <name evidence="1" type="ORF">DNK47_00295</name>
</gene>
<reference evidence="2" key="1">
    <citation type="submission" date="2018-06" db="EMBL/GenBank/DDBJ databases">
        <authorList>
            <person name="Martinez Ocampo F."/>
            <person name="Quiroz Castaneda R.E."/>
            <person name="Rojas Lopez X."/>
        </authorList>
    </citation>
    <scope>NUCLEOTIDE SEQUENCE [LARGE SCALE GENOMIC DNA]</scope>
    <source>
        <strain evidence="2">INIFAP02</strain>
    </source>
</reference>
<evidence type="ECO:0000313" key="1">
    <source>
        <dbReference type="EMBL" id="RAO95287.1"/>
    </source>
</evidence>
<organism evidence="1 2">
    <name type="scientific">Mycoplasma wenyonii</name>
    <dbReference type="NCBI Taxonomy" id="65123"/>
    <lineage>
        <taxon>Bacteria</taxon>
        <taxon>Bacillati</taxon>
        <taxon>Mycoplasmatota</taxon>
        <taxon>Mollicutes</taxon>
        <taxon>Mycoplasmataceae</taxon>
        <taxon>Mycoplasma</taxon>
    </lineage>
</organism>
<evidence type="ECO:0000313" key="2">
    <source>
        <dbReference type="Proteomes" id="UP000249762"/>
    </source>
</evidence>
<sequence length="94" mass="10987">MSSAVQSLTESELSSFVEELISVWRSKQPEDESYYKRFVSLSKEDLQRLIQGLIEEIEDIKGINKLIRLKESLSTIFDLKLLYNNLRLIILSTY</sequence>
<comment type="caution">
    <text evidence="1">The sequence shown here is derived from an EMBL/GenBank/DDBJ whole genome shotgun (WGS) entry which is preliminary data.</text>
</comment>
<accession>A0A328PSH0</accession>
<protein>
    <submittedName>
        <fullName evidence="1">Uncharacterized protein</fullName>
    </submittedName>
</protein>
<name>A0A328PSH0_9MOLU</name>
<keyword evidence="2" id="KW-1185">Reference proteome</keyword>
<dbReference type="EMBL" id="QKVO01000001">
    <property type="protein sequence ID" value="RAO95287.1"/>
    <property type="molecule type" value="Genomic_DNA"/>
</dbReference>
<dbReference type="Proteomes" id="UP000249762">
    <property type="component" value="Unassembled WGS sequence"/>
</dbReference>
<proteinExistence type="predicted"/>
<dbReference type="OrthoDB" id="399498at2"/>
<dbReference type="AlphaFoldDB" id="A0A328PSH0"/>